<dbReference type="EMBL" id="KQ980791">
    <property type="protein sequence ID" value="KYN13142.1"/>
    <property type="molecule type" value="Genomic_DNA"/>
</dbReference>
<dbReference type="GO" id="GO:0006915">
    <property type="term" value="P:apoptotic process"/>
    <property type="evidence" value="ECO:0007669"/>
    <property type="project" value="InterPro"/>
</dbReference>
<dbReference type="GO" id="GO:0005763">
    <property type="term" value="C:mitochondrial small ribosomal subunit"/>
    <property type="evidence" value="ECO:0007669"/>
    <property type="project" value="TreeGrafter"/>
</dbReference>
<dbReference type="AlphaFoldDB" id="A0A151IXV7"/>
<keyword evidence="9" id="KW-1185">Reference proteome</keyword>
<dbReference type="GO" id="GO:0003735">
    <property type="term" value="F:structural constituent of ribosome"/>
    <property type="evidence" value="ECO:0007669"/>
    <property type="project" value="TreeGrafter"/>
</dbReference>
<evidence type="ECO:0000256" key="3">
    <source>
        <dbReference type="ARBA" id="ARBA00022946"/>
    </source>
</evidence>
<gene>
    <name evidence="8" type="ORF">ALC57_14700</name>
</gene>
<proteinExistence type="inferred from homology"/>
<evidence type="ECO:0000256" key="5">
    <source>
        <dbReference type="ARBA" id="ARBA00023128"/>
    </source>
</evidence>
<dbReference type="PANTHER" id="PTHR12810">
    <property type="entry name" value="MITOCHONDRIAL 28S RIBOSOMAL PROTEIN S29"/>
    <property type="match status" value="1"/>
</dbReference>
<evidence type="ECO:0000313" key="8">
    <source>
        <dbReference type="EMBL" id="KYN13142.1"/>
    </source>
</evidence>
<dbReference type="Pfam" id="PF10236">
    <property type="entry name" value="DAP3"/>
    <property type="match status" value="1"/>
</dbReference>
<sequence>MFFERTINSPMYLEFLENDLLAYLENVPLAVRLNLWYQVFVDHRSVAVSIRFQKSSIVDGDSLLRGIYKTYGRKFGTAVKVKDEQASQACLFRTTENNPVNHNTDHIARLYTMPKDIQQQLFQYGGLPRLFMKQVITFQECAILVRQPAIEVMSYLSQTDHTRPVNKYVLYGKFGTGKSITLSHILHYTFMQNYLLVHIYWGAHWFKDMKEVATSVLSPGCMDLPIDAGLWLRQFKTQNSKLLSQLDLKITKDYVWNQRETTSQGTPILELIDFGINRMKYACGVVDALIKEIKLASTAGKCKTMVMIDGFNAFTANYTRIFDDNKVMVLPKQVSLARPFWDITKDDWCNGAIVLSVDEKANKERRDSYLPRYLLGKEGFEHLDPFVPIVVDDYNPAEFDSMIEYYKDRKWIRNITPSGQRELELVTNKNPMVLMDHCKFL</sequence>
<dbReference type="Proteomes" id="UP000078492">
    <property type="component" value="Unassembled WGS sequence"/>
</dbReference>
<keyword evidence="6" id="KW-0687">Ribonucleoprotein</keyword>
<dbReference type="PANTHER" id="PTHR12810:SF0">
    <property type="entry name" value="SMALL RIBOSOMAL SUBUNIT PROTEIN MS29"/>
    <property type="match status" value="1"/>
</dbReference>
<organism evidence="8 9">
    <name type="scientific">Trachymyrmex cornetzi</name>
    <dbReference type="NCBI Taxonomy" id="471704"/>
    <lineage>
        <taxon>Eukaryota</taxon>
        <taxon>Metazoa</taxon>
        <taxon>Ecdysozoa</taxon>
        <taxon>Arthropoda</taxon>
        <taxon>Hexapoda</taxon>
        <taxon>Insecta</taxon>
        <taxon>Pterygota</taxon>
        <taxon>Neoptera</taxon>
        <taxon>Endopterygota</taxon>
        <taxon>Hymenoptera</taxon>
        <taxon>Apocrita</taxon>
        <taxon>Aculeata</taxon>
        <taxon>Formicoidea</taxon>
        <taxon>Formicidae</taxon>
        <taxon>Myrmicinae</taxon>
        <taxon>Trachymyrmex</taxon>
    </lineage>
</organism>
<dbReference type="STRING" id="471704.A0A151IXV7"/>
<comment type="subcellular location">
    <subcellularLocation>
        <location evidence="1">Mitochondrion</location>
    </subcellularLocation>
</comment>
<keyword evidence="5" id="KW-0496">Mitochondrion</keyword>
<dbReference type="InterPro" id="IPR019368">
    <property type="entry name" value="Ribosomal_mS29"/>
</dbReference>
<protein>
    <recommendedName>
        <fullName evidence="7">Small ribosomal subunit protein mS29</fullName>
    </recommendedName>
</protein>
<evidence type="ECO:0000256" key="2">
    <source>
        <dbReference type="ARBA" id="ARBA00009863"/>
    </source>
</evidence>
<evidence type="ECO:0000256" key="6">
    <source>
        <dbReference type="ARBA" id="ARBA00023274"/>
    </source>
</evidence>
<accession>A0A151IXV7</accession>
<keyword evidence="4 8" id="KW-0689">Ribosomal protein</keyword>
<evidence type="ECO:0000313" key="9">
    <source>
        <dbReference type="Proteomes" id="UP000078492"/>
    </source>
</evidence>
<reference evidence="8 9" key="1">
    <citation type="submission" date="2015-09" db="EMBL/GenBank/DDBJ databases">
        <title>Trachymyrmex cornetzi WGS genome.</title>
        <authorList>
            <person name="Nygaard S."/>
            <person name="Hu H."/>
            <person name="Boomsma J."/>
            <person name="Zhang G."/>
        </authorList>
    </citation>
    <scope>NUCLEOTIDE SEQUENCE [LARGE SCALE GENOMIC DNA]</scope>
    <source>
        <strain evidence="8">Tcor2-1</strain>
        <tissue evidence="8">Whole body</tissue>
    </source>
</reference>
<dbReference type="InterPro" id="IPR008092">
    <property type="entry name" value="Ribosomal_mS29_met"/>
</dbReference>
<evidence type="ECO:0000256" key="7">
    <source>
        <dbReference type="ARBA" id="ARBA00035140"/>
    </source>
</evidence>
<comment type="similarity">
    <text evidence="2">Belongs to the mitochondrion-specific ribosomal protein mS29 family.</text>
</comment>
<dbReference type="PRINTS" id="PR01716">
    <property type="entry name" value="DEATHASSOCP3"/>
</dbReference>
<keyword evidence="3" id="KW-0809">Transit peptide</keyword>
<evidence type="ECO:0000256" key="1">
    <source>
        <dbReference type="ARBA" id="ARBA00004173"/>
    </source>
</evidence>
<evidence type="ECO:0000256" key="4">
    <source>
        <dbReference type="ARBA" id="ARBA00022980"/>
    </source>
</evidence>
<name>A0A151IXV7_9HYME</name>